<evidence type="ECO:0000256" key="8">
    <source>
        <dbReference type="ARBA" id="ARBA00022960"/>
    </source>
</evidence>
<feature type="binding site" evidence="12">
    <location>
        <position position="454"/>
    </location>
    <ligand>
        <name>meso-2,6-diaminopimelate</name>
        <dbReference type="ChEBI" id="CHEBI:57791"/>
    </ligand>
</feature>
<dbReference type="SUPFAM" id="SSF53623">
    <property type="entry name" value="MurD-like peptide ligases, catalytic domain"/>
    <property type="match status" value="1"/>
</dbReference>
<dbReference type="InterPro" id="IPR018109">
    <property type="entry name" value="Folylpolyglutamate_synth_CS"/>
</dbReference>
<dbReference type="NCBIfam" id="TIGR01085">
    <property type="entry name" value="murE"/>
    <property type="match status" value="1"/>
</dbReference>
<keyword evidence="18" id="KW-1185">Reference proteome</keyword>
<dbReference type="PANTHER" id="PTHR23135">
    <property type="entry name" value="MUR LIGASE FAMILY MEMBER"/>
    <property type="match status" value="1"/>
</dbReference>
<evidence type="ECO:0000259" key="15">
    <source>
        <dbReference type="Pfam" id="PF02875"/>
    </source>
</evidence>
<feature type="binding site" evidence="12">
    <location>
        <position position="30"/>
    </location>
    <ligand>
        <name>UDP-N-acetyl-alpha-D-muramoyl-L-alanyl-D-glutamate</name>
        <dbReference type="ChEBI" id="CHEBI:83900"/>
    </ligand>
</feature>
<dbReference type="EC" id="6.3.2.13" evidence="12"/>
<keyword evidence="5 12" id="KW-0132">Cell division</keyword>
<gene>
    <name evidence="12" type="primary">murE</name>
    <name evidence="17" type="ORF">HMPREF1526_02553</name>
</gene>
<dbReference type="UniPathway" id="UPA00219"/>
<keyword evidence="7 12" id="KW-0067">ATP-binding</keyword>
<evidence type="ECO:0000256" key="3">
    <source>
        <dbReference type="ARBA" id="ARBA00022490"/>
    </source>
</evidence>
<feature type="binding site" evidence="12">
    <location>
        <begin position="398"/>
        <end position="401"/>
    </location>
    <ligand>
        <name>meso-2,6-diaminopimelate</name>
        <dbReference type="ChEBI" id="CHEBI:57791"/>
    </ligand>
</feature>
<dbReference type="NCBIfam" id="NF001124">
    <property type="entry name" value="PRK00139.1-2"/>
    <property type="match status" value="1"/>
</dbReference>
<dbReference type="GO" id="GO:0008360">
    <property type="term" value="P:regulation of cell shape"/>
    <property type="evidence" value="ECO:0007669"/>
    <property type="project" value="UniProtKB-KW"/>
</dbReference>
<dbReference type="GO" id="GO:0004326">
    <property type="term" value="F:tetrahydrofolylpolyglutamate synthase activity"/>
    <property type="evidence" value="ECO:0007669"/>
    <property type="project" value="InterPro"/>
</dbReference>
<dbReference type="InterPro" id="IPR036615">
    <property type="entry name" value="Mur_ligase_C_dom_sf"/>
</dbReference>
<dbReference type="InterPro" id="IPR005761">
    <property type="entry name" value="UDP-N-AcMur-Glu-dNH2Pim_ligase"/>
</dbReference>
<comment type="function">
    <text evidence="12">Catalyzes the addition of meso-diaminopimelic acid to the nucleotide precursor UDP-N-acetylmuramoyl-L-alanyl-D-glutamate (UMAG) in the biosynthesis of bacterial cell-wall peptidoglycan.</text>
</comment>
<evidence type="ECO:0000256" key="7">
    <source>
        <dbReference type="ARBA" id="ARBA00022840"/>
    </source>
</evidence>
<name>R8VTY1_9FIRM</name>
<dbReference type="AlphaFoldDB" id="R8VTY1"/>
<dbReference type="RefSeq" id="WP_016148669.1">
    <property type="nucleotide sequence ID" value="NZ_KB976104.1"/>
</dbReference>
<dbReference type="GO" id="GO:0000287">
    <property type="term" value="F:magnesium ion binding"/>
    <property type="evidence" value="ECO:0007669"/>
    <property type="project" value="UniProtKB-UniRule"/>
</dbReference>
<evidence type="ECO:0000256" key="13">
    <source>
        <dbReference type="RuleBase" id="RU004135"/>
    </source>
</evidence>
<feature type="binding site" evidence="12">
    <location>
        <position position="450"/>
    </location>
    <ligand>
        <name>meso-2,6-diaminopimelate</name>
        <dbReference type="ChEBI" id="CHEBI:57791"/>
    </ligand>
</feature>
<dbReference type="GO" id="GO:0051301">
    <property type="term" value="P:cell division"/>
    <property type="evidence" value="ECO:0007669"/>
    <property type="project" value="UniProtKB-KW"/>
</dbReference>
<dbReference type="GO" id="GO:0005524">
    <property type="term" value="F:ATP binding"/>
    <property type="evidence" value="ECO:0007669"/>
    <property type="project" value="UniProtKB-UniRule"/>
</dbReference>
<keyword evidence="9 12" id="KW-0573">Peptidoglycan synthesis</keyword>
<dbReference type="Gene3D" id="3.40.1190.10">
    <property type="entry name" value="Mur-like, catalytic domain"/>
    <property type="match status" value="1"/>
</dbReference>
<dbReference type="SUPFAM" id="SSF53244">
    <property type="entry name" value="MurD-like peptide ligases, peptide-binding domain"/>
    <property type="match status" value="1"/>
</dbReference>
<dbReference type="HAMAP" id="MF_00208">
    <property type="entry name" value="MurE"/>
    <property type="match status" value="1"/>
</dbReference>
<evidence type="ECO:0000256" key="6">
    <source>
        <dbReference type="ARBA" id="ARBA00022741"/>
    </source>
</evidence>
<evidence type="ECO:0000256" key="4">
    <source>
        <dbReference type="ARBA" id="ARBA00022598"/>
    </source>
</evidence>
<dbReference type="GO" id="GO:0005737">
    <property type="term" value="C:cytoplasm"/>
    <property type="evidence" value="ECO:0007669"/>
    <property type="project" value="UniProtKB-SubCell"/>
</dbReference>
<dbReference type="HOGENOM" id="CLU_022291_4_1_9"/>
<dbReference type="GO" id="GO:0009252">
    <property type="term" value="P:peptidoglycan biosynthetic process"/>
    <property type="evidence" value="ECO:0007669"/>
    <property type="project" value="UniProtKB-UniRule"/>
</dbReference>
<feature type="short sequence motif" description="Meso-diaminopimelate recognition motif" evidence="12">
    <location>
        <begin position="398"/>
        <end position="401"/>
    </location>
</feature>
<comment type="pathway">
    <text evidence="1 12 13">Cell wall biogenesis; peptidoglycan biosynthesis.</text>
</comment>
<dbReference type="InterPro" id="IPR013221">
    <property type="entry name" value="Mur_ligase_cen"/>
</dbReference>
<evidence type="ECO:0000313" key="18">
    <source>
        <dbReference type="Proteomes" id="UP000013981"/>
    </source>
</evidence>
<evidence type="ECO:0000256" key="9">
    <source>
        <dbReference type="ARBA" id="ARBA00022984"/>
    </source>
</evidence>
<keyword evidence="3 12" id="KW-0963">Cytoplasm</keyword>
<keyword evidence="4 12" id="KW-0436">Ligase</keyword>
<dbReference type="GO" id="GO:0071555">
    <property type="term" value="P:cell wall organization"/>
    <property type="evidence" value="ECO:0007669"/>
    <property type="project" value="UniProtKB-KW"/>
</dbReference>
<dbReference type="EMBL" id="AQOB01000010">
    <property type="protein sequence ID" value="EOQ35973.1"/>
    <property type="molecule type" value="Genomic_DNA"/>
</dbReference>
<evidence type="ECO:0000256" key="1">
    <source>
        <dbReference type="ARBA" id="ARBA00004752"/>
    </source>
</evidence>
<dbReference type="SUPFAM" id="SSF63418">
    <property type="entry name" value="MurE/MurF N-terminal domain"/>
    <property type="match status" value="1"/>
</dbReference>
<evidence type="ECO:0000259" key="14">
    <source>
        <dbReference type="Pfam" id="PF01225"/>
    </source>
</evidence>
<keyword evidence="12" id="KW-0460">Magnesium</keyword>
<dbReference type="eggNOG" id="COG0769">
    <property type="taxonomic scope" value="Bacteria"/>
</dbReference>
<evidence type="ECO:0000256" key="12">
    <source>
        <dbReference type="HAMAP-Rule" id="MF_00208"/>
    </source>
</evidence>
<dbReference type="PATRIC" id="fig|1203606.4.peg.2524"/>
<comment type="catalytic activity">
    <reaction evidence="12">
        <text>UDP-N-acetyl-alpha-D-muramoyl-L-alanyl-D-glutamate + meso-2,6-diaminopimelate + ATP = UDP-N-acetyl-alpha-D-muramoyl-L-alanyl-gamma-D-glutamyl-meso-2,6-diaminopimelate + ADP + phosphate + H(+)</text>
        <dbReference type="Rhea" id="RHEA:23676"/>
        <dbReference type="ChEBI" id="CHEBI:15378"/>
        <dbReference type="ChEBI" id="CHEBI:30616"/>
        <dbReference type="ChEBI" id="CHEBI:43474"/>
        <dbReference type="ChEBI" id="CHEBI:57791"/>
        <dbReference type="ChEBI" id="CHEBI:83900"/>
        <dbReference type="ChEBI" id="CHEBI:83905"/>
        <dbReference type="ChEBI" id="CHEBI:456216"/>
        <dbReference type="EC" id="6.3.2.13"/>
    </reaction>
</comment>
<comment type="PTM">
    <text evidence="12">Carboxylation is probably crucial for Mg(2+) binding and, consequently, for the gamma-phosphate positioning of ATP.</text>
</comment>
<dbReference type="NCBIfam" id="NF001126">
    <property type="entry name" value="PRK00139.1-4"/>
    <property type="match status" value="1"/>
</dbReference>
<dbReference type="InterPro" id="IPR000713">
    <property type="entry name" value="Mur_ligase_N"/>
</dbReference>
<dbReference type="InterPro" id="IPR035911">
    <property type="entry name" value="MurE/MurF_N"/>
</dbReference>
<feature type="binding site" evidence="12">
    <location>
        <begin position="107"/>
        <end position="113"/>
    </location>
    <ligand>
        <name>ATP</name>
        <dbReference type="ChEBI" id="CHEBI:30616"/>
    </ligand>
</feature>
<feature type="binding site" evidence="12">
    <location>
        <position position="176"/>
    </location>
    <ligand>
        <name>UDP-N-acetyl-alpha-D-muramoyl-L-alanyl-D-glutamate</name>
        <dbReference type="ChEBI" id="CHEBI:83900"/>
    </ligand>
</feature>
<comment type="cofactor">
    <cofactor evidence="12">
        <name>Mg(2+)</name>
        <dbReference type="ChEBI" id="CHEBI:18420"/>
    </cofactor>
</comment>
<evidence type="ECO:0000313" key="17">
    <source>
        <dbReference type="EMBL" id="EOQ35973.1"/>
    </source>
</evidence>
<dbReference type="OrthoDB" id="9800958at2"/>
<dbReference type="Gene3D" id="3.90.190.20">
    <property type="entry name" value="Mur ligase, C-terminal domain"/>
    <property type="match status" value="1"/>
</dbReference>
<feature type="modified residue" description="N6-carboxylysine" evidence="12">
    <location>
        <position position="216"/>
    </location>
</feature>
<dbReference type="Gene3D" id="3.40.1390.10">
    <property type="entry name" value="MurE/MurF, N-terminal domain"/>
    <property type="match status" value="1"/>
</dbReference>
<evidence type="ECO:0000256" key="11">
    <source>
        <dbReference type="ARBA" id="ARBA00023316"/>
    </source>
</evidence>
<comment type="similarity">
    <text evidence="2 12">Belongs to the MurCDEF family. MurE subfamily.</text>
</comment>
<keyword evidence="8 12" id="KW-0133">Cell shape</keyword>
<keyword evidence="10 12" id="KW-0131">Cell cycle</keyword>
<dbReference type="Pfam" id="PF08245">
    <property type="entry name" value="Mur_ligase_M"/>
    <property type="match status" value="1"/>
</dbReference>
<protein>
    <recommendedName>
        <fullName evidence="12">UDP-N-acetylmuramoyl-L-alanyl-D-glutamate--2,6-diaminopimelate ligase</fullName>
        <ecNumber evidence="12">6.3.2.13</ecNumber>
    </recommendedName>
    <alternativeName>
        <fullName evidence="12">Meso-A2pm-adding enzyme</fullName>
    </alternativeName>
    <alternativeName>
        <fullName evidence="12">Meso-diaminopimelate-adding enzyme</fullName>
    </alternativeName>
    <alternativeName>
        <fullName evidence="12">UDP-MurNAc-L-Ala-D-Glu:meso-diaminopimelate ligase</fullName>
    </alternativeName>
    <alternativeName>
        <fullName evidence="12">UDP-MurNAc-tripeptide synthetase</fullName>
    </alternativeName>
    <alternativeName>
        <fullName evidence="12">UDP-N-acetylmuramyl-tripeptide synthetase</fullName>
    </alternativeName>
</protein>
<comment type="subcellular location">
    <subcellularLocation>
        <location evidence="12 13">Cytoplasm</location>
    </subcellularLocation>
</comment>
<dbReference type="Proteomes" id="UP000013981">
    <property type="component" value="Unassembled WGS sequence"/>
</dbReference>
<keyword evidence="6 12" id="KW-0547">Nucleotide-binding</keyword>
<feature type="domain" description="Mur ligase N-terminal catalytic" evidence="14">
    <location>
        <begin position="23"/>
        <end position="70"/>
    </location>
</feature>
<accession>R8VTY1</accession>
<dbReference type="InterPro" id="IPR036565">
    <property type="entry name" value="Mur-like_cat_sf"/>
</dbReference>
<comment type="caution">
    <text evidence="12">Lacks conserved residue(s) required for the propagation of feature annotation.</text>
</comment>
<dbReference type="InterPro" id="IPR004101">
    <property type="entry name" value="Mur_ligase_C"/>
</dbReference>
<dbReference type="Pfam" id="PF01225">
    <property type="entry name" value="Mur_ligase"/>
    <property type="match status" value="1"/>
</dbReference>
<evidence type="ECO:0000256" key="5">
    <source>
        <dbReference type="ARBA" id="ARBA00022618"/>
    </source>
</evidence>
<feature type="domain" description="Mur ligase central" evidence="16">
    <location>
        <begin position="105"/>
        <end position="302"/>
    </location>
</feature>
<proteinExistence type="inferred from homology"/>
<organism evidence="17 18">
    <name type="scientific">Butyricicoccus pullicaecorum 1.2</name>
    <dbReference type="NCBI Taxonomy" id="1203606"/>
    <lineage>
        <taxon>Bacteria</taxon>
        <taxon>Bacillati</taxon>
        <taxon>Bacillota</taxon>
        <taxon>Clostridia</taxon>
        <taxon>Eubacteriales</taxon>
        <taxon>Butyricicoccaceae</taxon>
        <taxon>Butyricicoccus</taxon>
    </lineage>
</organism>
<evidence type="ECO:0000256" key="2">
    <source>
        <dbReference type="ARBA" id="ARBA00005898"/>
    </source>
</evidence>
<evidence type="ECO:0000259" key="16">
    <source>
        <dbReference type="Pfam" id="PF08245"/>
    </source>
</evidence>
<dbReference type="PROSITE" id="PS01011">
    <property type="entry name" value="FOLYLPOLYGLU_SYNT_1"/>
    <property type="match status" value="1"/>
</dbReference>
<reference evidence="17 18" key="1">
    <citation type="submission" date="2013-01" db="EMBL/GenBank/DDBJ databases">
        <title>The Genome Sequence of Butyricicoccus pullicaecorum 1.2.</title>
        <authorList>
            <consortium name="The Broad Institute Genome Sequencing Platform"/>
            <person name="Earl A."/>
            <person name="Ward D."/>
            <person name="Feldgarden M."/>
            <person name="Gevers D."/>
            <person name="Van Immerseel F."/>
            <person name="Eeckhaut V."/>
            <person name="Walker B."/>
            <person name="Young S.K."/>
            <person name="Zeng Q."/>
            <person name="Gargeya S."/>
            <person name="Fitzgerald M."/>
            <person name="Haas B."/>
            <person name="Abouelleil A."/>
            <person name="Alvarado L."/>
            <person name="Arachchi H.M."/>
            <person name="Berlin A.M."/>
            <person name="Chapman S.B."/>
            <person name="Dewar J."/>
            <person name="Goldberg J."/>
            <person name="Griggs A."/>
            <person name="Gujja S."/>
            <person name="Hansen M."/>
            <person name="Howarth C."/>
            <person name="Imamovic A."/>
            <person name="Larimer J."/>
            <person name="McCowan C."/>
            <person name="Murphy C."/>
            <person name="Neiman D."/>
            <person name="Pearson M."/>
            <person name="Priest M."/>
            <person name="Roberts A."/>
            <person name="Saif S."/>
            <person name="Shea T."/>
            <person name="Sisk P."/>
            <person name="Sykes S."/>
            <person name="Wortman J."/>
            <person name="Nusbaum C."/>
            <person name="Birren B."/>
        </authorList>
    </citation>
    <scope>NUCLEOTIDE SEQUENCE [LARGE SCALE GENOMIC DNA]</scope>
    <source>
        <strain evidence="17 18">1.2</strain>
    </source>
</reference>
<feature type="binding site" evidence="12">
    <location>
        <begin position="149"/>
        <end position="150"/>
    </location>
    <ligand>
        <name>UDP-N-acetyl-alpha-D-muramoyl-L-alanyl-D-glutamate</name>
        <dbReference type="ChEBI" id="CHEBI:83900"/>
    </ligand>
</feature>
<comment type="caution">
    <text evidence="17">The sequence shown here is derived from an EMBL/GenBank/DDBJ whole genome shotgun (WGS) entry which is preliminary data.</text>
</comment>
<sequence length="481" mass="51821">MKLRDLLKDIPFTYTAVDLDIDIREVRYDSRAVQPGDLFVAVRGFATDGHAYIGMALKKGAVAVVCEQAGKGIPAVIVPDARAALADIAGNRFDHPSRKLTMVGVTGTNGKTTTTTLVKHILEAEGHKVGLIGTNQNMIGDEVIPTERTTPESYELQALFARMAEAGCTHCVMEVSSHSLVLDRVRGVRFAVGAFTNLTQDHLDFHKTMEAYREAKAKLFTISDKGVVNLDDPVADKMLADATCPCLTFSADKDAADLSAKNIELGASGVSFVAATRDAIARVSLGIPGHFSVENALAALGVCVALGVPLEHAARALGTAHGVKGRAEVVPTDTDYTVLIDYAHAPDGVSNILRTVRGFAKGRVIALFGCGGDRDRTKRPIMGHLAAELSDYCIVTSDNPRTEQPEAIIEDIVAGMKAAKVPVDVICDRRAAIYHALDIAQKDDVIVLMGKGHETYQEIDHVKHHMDEREIVADYFKEKNV</sequence>
<feature type="binding site" evidence="12">
    <location>
        <position position="374"/>
    </location>
    <ligand>
        <name>meso-2,6-diaminopimelate</name>
        <dbReference type="ChEBI" id="CHEBI:57791"/>
    </ligand>
</feature>
<feature type="domain" description="Mur ligase C-terminal" evidence="15">
    <location>
        <begin position="325"/>
        <end position="452"/>
    </location>
</feature>
<keyword evidence="11 12" id="KW-0961">Cell wall biogenesis/degradation</keyword>
<dbReference type="PANTHER" id="PTHR23135:SF4">
    <property type="entry name" value="UDP-N-ACETYLMURAMOYL-L-ALANYL-D-GLUTAMATE--2,6-DIAMINOPIMELATE LIGASE MURE HOMOLOG, CHLOROPLASTIC"/>
    <property type="match status" value="1"/>
</dbReference>
<feature type="binding site" evidence="12">
    <location>
        <position position="184"/>
    </location>
    <ligand>
        <name>UDP-N-acetyl-alpha-D-muramoyl-L-alanyl-D-glutamate</name>
        <dbReference type="ChEBI" id="CHEBI:83900"/>
    </ligand>
</feature>
<dbReference type="Pfam" id="PF02875">
    <property type="entry name" value="Mur_ligase_C"/>
    <property type="match status" value="1"/>
</dbReference>
<evidence type="ECO:0000256" key="10">
    <source>
        <dbReference type="ARBA" id="ARBA00023306"/>
    </source>
</evidence>
<dbReference type="GO" id="GO:0008765">
    <property type="term" value="F:UDP-N-acetylmuramoylalanyl-D-glutamate-2,6-diaminopimelate ligase activity"/>
    <property type="evidence" value="ECO:0007669"/>
    <property type="project" value="UniProtKB-UniRule"/>
</dbReference>